<keyword evidence="1" id="KW-1133">Transmembrane helix</keyword>
<gene>
    <name evidence="2" type="ORF">AC579_247</name>
</gene>
<evidence type="ECO:0000256" key="1">
    <source>
        <dbReference type="SAM" id="Phobius"/>
    </source>
</evidence>
<comment type="caution">
    <text evidence="2">The sequence shown here is derived from an EMBL/GenBank/DDBJ whole genome shotgun (WGS) entry which is preliminary data.</text>
</comment>
<organism evidence="2 3">
    <name type="scientific">Pseudocercospora musae</name>
    <dbReference type="NCBI Taxonomy" id="113226"/>
    <lineage>
        <taxon>Eukaryota</taxon>
        <taxon>Fungi</taxon>
        <taxon>Dikarya</taxon>
        <taxon>Ascomycota</taxon>
        <taxon>Pezizomycotina</taxon>
        <taxon>Dothideomycetes</taxon>
        <taxon>Dothideomycetidae</taxon>
        <taxon>Mycosphaerellales</taxon>
        <taxon>Mycosphaerellaceae</taxon>
        <taxon>Pseudocercospora</taxon>
    </lineage>
</organism>
<feature type="transmembrane region" description="Helical" evidence="1">
    <location>
        <begin position="20"/>
        <end position="40"/>
    </location>
</feature>
<keyword evidence="1" id="KW-0812">Transmembrane</keyword>
<reference evidence="2 3" key="1">
    <citation type="submission" date="2015-07" db="EMBL/GenBank/DDBJ databases">
        <title>Comparative genomics of the Sigatoka disease complex on banana suggests a link between parallel evolutionary changes in Pseudocercospora fijiensis and Pseudocercospora eumusae and increased virulence on the banana host.</title>
        <authorList>
            <person name="Chang T.-C."/>
            <person name="Salvucci A."/>
            <person name="Crous P.W."/>
            <person name="Stergiopoulos I."/>
        </authorList>
    </citation>
    <scope>NUCLEOTIDE SEQUENCE [LARGE SCALE GENOMIC DNA]</scope>
    <source>
        <strain evidence="2 3">CBS 116634</strain>
    </source>
</reference>
<evidence type="ECO:0000313" key="2">
    <source>
        <dbReference type="EMBL" id="KXT08147.1"/>
    </source>
</evidence>
<keyword evidence="3" id="KW-1185">Reference proteome</keyword>
<evidence type="ECO:0000313" key="3">
    <source>
        <dbReference type="Proteomes" id="UP000073492"/>
    </source>
</evidence>
<dbReference type="Proteomes" id="UP000073492">
    <property type="component" value="Unassembled WGS sequence"/>
</dbReference>
<sequence length="102" mass="11426">MSNGANNNNDGTHTSMPYQAIIVLCLVGAGALILCSWALFRHFYEDAPSPPSGNTVGEDGYTQAQYMRLVRLRNHEELQQRYGHINGYPYRQKMAQSSVFSV</sequence>
<dbReference type="AlphaFoldDB" id="A0A139I0F5"/>
<accession>A0A139I0F5</accession>
<name>A0A139I0F5_9PEZI</name>
<keyword evidence="1" id="KW-0472">Membrane</keyword>
<dbReference type="EMBL" id="LFZO01000485">
    <property type="protein sequence ID" value="KXT08147.1"/>
    <property type="molecule type" value="Genomic_DNA"/>
</dbReference>
<dbReference type="OrthoDB" id="3641893at2759"/>
<protein>
    <submittedName>
        <fullName evidence="2">Uncharacterized protein</fullName>
    </submittedName>
</protein>
<proteinExistence type="predicted"/>